<sequence length="172" mass="19636">MAGEMSILSGEEQPGEVAWPRSVLEVEARDGWYRAWPRLCFIASYTHWRKWCWELGDPHITKCRVWQGAPVREGTERRVARVLAFESSGRVRGVHQVGVGRMSRPWRTGYLKWTILGGWIGMLTQNWPREGVVANAVPLSVSAVAVCGSCRSWDWREGTSWQSAESFSVWRS</sequence>
<proteinExistence type="predicted"/>
<organism evidence="1 2">
    <name type="scientific">Datura stramonium</name>
    <name type="common">Jimsonweed</name>
    <name type="synonym">Common thornapple</name>
    <dbReference type="NCBI Taxonomy" id="4076"/>
    <lineage>
        <taxon>Eukaryota</taxon>
        <taxon>Viridiplantae</taxon>
        <taxon>Streptophyta</taxon>
        <taxon>Embryophyta</taxon>
        <taxon>Tracheophyta</taxon>
        <taxon>Spermatophyta</taxon>
        <taxon>Magnoliopsida</taxon>
        <taxon>eudicotyledons</taxon>
        <taxon>Gunneridae</taxon>
        <taxon>Pentapetalae</taxon>
        <taxon>asterids</taxon>
        <taxon>lamiids</taxon>
        <taxon>Solanales</taxon>
        <taxon>Solanaceae</taxon>
        <taxon>Solanoideae</taxon>
        <taxon>Datureae</taxon>
        <taxon>Datura</taxon>
    </lineage>
</organism>
<dbReference type="Proteomes" id="UP000823775">
    <property type="component" value="Unassembled WGS sequence"/>
</dbReference>
<evidence type="ECO:0000313" key="2">
    <source>
        <dbReference type="Proteomes" id="UP000823775"/>
    </source>
</evidence>
<dbReference type="EMBL" id="JACEIK010011601">
    <property type="protein sequence ID" value="MCE3215790.1"/>
    <property type="molecule type" value="Genomic_DNA"/>
</dbReference>
<gene>
    <name evidence="1" type="ORF">HAX54_003544</name>
</gene>
<comment type="caution">
    <text evidence="1">The sequence shown here is derived from an EMBL/GenBank/DDBJ whole genome shotgun (WGS) entry which is preliminary data.</text>
</comment>
<accession>A0ABS8WUV6</accession>
<keyword evidence="2" id="KW-1185">Reference proteome</keyword>
<name>A0ABS8WUV6_DATST</name>
<evidence type="ECO:0000313" key="1">
    <source>
        <dbReference type="EMBL" id="MCE3215790.1"/>
    </source>
</evidence>
<protein>
    <submittedName>
        <fullName evidence="1">Uncharacterized protein</fullName>
    </submittedName>
</protein>
<reference evidence="1 2" key="1">
    <citation type="journal article" date="2021" name="BMC Genomics">
        <title>Datura genome reveals duplications of psychoactive alkaloid biosynthetic genes and high mutation rate following tissue culture.</title>
        <authorList>
            <person name="Rajewski A."/>
            <person name="Carter-House D."/>
            <person name="Stajich J."/>
            <person name="Litt A."/>
        </authorList>
    </citation>
    <scope>NUCLEOTIDE SEQUENCE [LARGE SCALE GENOMIC DNA]</scope>
    <source>
        <strain evidence="1">AR-01</strain>
    </source>
</reference>